<feature type="domain" description="SpaA-like prealbumin fold" evidence="3">
    <location>
        <begin position="392"/>
        <end position="505"/>
    </location>
</feature>
<keyword evidence="2" id="KW-0732">Signal</keyword>
<feature type="chain" id="PRO_5012130505" description="SpaA-like prealbumin fold domain-containing protein" evidence="2">
    <location>
        <begin position="33"/>
        <end position="572"/>
    </location>
</feature>
<feature type="transmembrane region" description="Helical" evidence="1">
    <location>
        <begin position="545"/>
        <end position="567"/>
    </location>
</feature>
<evidence type="ECO:0000256" key="1">
    <source>
        <dbReference type="SAM" id="Phobius"/>
    </source>
</evidence>
<dbReference type="RefSeq" id="WP_094691415.1">
    <property type="nucleotide sequence ID" value="NZ_MWWQ01000008.1"/>
</dbReference>
<dbReference type="NCBIfam" id="TIGR04226">
    <property type="entry name" value="RrgB_K2N_iso_D2"/>
    <property type="match status" value="1"/>
</dbReference>
<dbReference type="AlphaFoldDB" id="A0A261EX23"/>
<dbReference type="InterPro" id="IPR013783">
    <property type="entry name" value="Ig-like_fold"/>
</dbReference>
<dbReference type="NCBIfam" id="TIGR01167">
    <property type="entry name" value="LPXTG_anchor"/>
    <property type="match status" value="1"/>
</dbReference>
<dbReference type="Gene3D" id="2.60.40.10">
    <property type="entry name" value="Immunoglobulins"/>
    <property type="match status" value="1"/>
</dbReference>
<comment type="caution">
    <text evidence="4">The sequence shown here is derived from an EMBL/GenBank/DDBJ whole genome shotgun (WGS) entry which is preliminary data.</text>
</comment>
<evidence type="ECO:0000313" key="4">
    <source>
        <dbReference type="EMBL" id="OZG51420.1"/>
    </source>
</evidence>
<gene>
    <name evidence="4" type="ORF">PSSU_1043</name>
</gene>
<dbReference type="OrthoDB" id="3223914at2"/>
<reference evidence="4 5" key="1">
    <citation type="journal article" date="2017" name="BMC Genomics">
        <title>Comparative genomic and phylogenomic analyses of the Bifidobacteriaceae family.</title>
        <authorList>
            <person name="Lugli G.A."/>
            <person name="Milani C."/>
            <person name="Turroni F."/>
            <person name="Duranti S."/>
            <person name="Mancabelli L."/>
            <person name="Mangifesta M."/>
            <person name="Ferrario C."/>
            <person name="Modesto M."/>
            <person name="Mattarelli P."/>
            <person name="Jiri K."/>
            <person name="van Sinderen D."/>
            <person name="Ventura M."/>
        </authorList>
    </citation>
    <scope>NUCLEOTIDE SEQUENCE [LARGE SCALE GENOMIC DNA]</scope>
    <source>
        <strain evidence="4 5">DSM 24744</strain>
    </source>
</reference>
<keyword evidence="1" id="KW-1133">Transmembrane helix</keyword>
<name>A0A261EX23_9BIFI</name>
<keyword evidence="1" id="KW-0472">Membrane</keyword>
<keyword evidence="1" id="KW-0812">Transmembrane</keyword>
<keyword evidence="5" id="KW-1185">Reference proteome</keyword>
<dbReference type="Gene3D" id="2.60.40.740">
    <property type="match status" value="1"/>
</dbReference>
<evidence type="ECO:0000259" key="3">
    <source>
        <dbReference type="Pfam" id="PF17802"/>
    </source>
</evidence>
<dbReference type="NCBIfam" id="NF033902">
    <property type="entry name" value="iso_D2_wall_anc"/>
    <property type="match status" value="1"/>
</dbReference>
<dbReference type="InterPro" id="IPR048052">
    <property type="entry name" value="FM1-like"/>
</dbReference>
<organism evidence="4 5">
    <name type="scientific">Pseudoscardovia suis</name>
    <dbReference type="NCBI Taxonomy" id="987063"/>
    <lineage>
        <taxon>Bacteria</taxon>
        <taxon>Bacillati</taxon>
        <taxon>Actinomycetota</taxon>
        <taxon>Actinomycetes</taxon>
        <taxon>Bifidobacteriales</taxon>
        <taxon>Bifidobacteriaceae</taxon>
        <taxon>Pseudoscardovia</taxon>
    </lineage>
</organism>
<evidence type="ECO:0000256" key="2">
    <source>
        <dbReference type="SAM" id="SignalP"/>
    </source>
</evidence>
<evidence type="ECO:0000313" key="5">
    <source>
        <dbReference type="Proteomes" id="UP000216454"/>
    </source>
</evidence>
<dbReference type="InterPro" id="IPR041033">
    <property type="entry name" value="SpaA_PFL_dom_1"/>
</dbReference>
<feature type="signal peptide" evidence="2">
    <location>
        <begin position="1"/>
        <end position="32"/>
    </location>
</feature>
<dbReference type="GO" id="GO:0005975">
    <property type="term" value="P:carbohydrate metabolic process"/>
    <property type="evidence" value="ECO:0007669"/>
    <property type="project" value="UniProtKB-ARBA"/>
</dbReference>
<protein>
    <recommendedName>
        <fullName evidence="3">SpaA-like prealbumin fold domain-containing protein</fullName>
    </recommendedName>
</protein>
<accession>A0A261EX23</accession>
<sequence length="572" mass="60230">MKASTMKKTWAALVALIAAVAMSLVGVVSANAASTASITLKSTTSLENRTFEAWEPITVSAVNGDSYTLDIDSTYLSTVTKAAVAAGLTTDGSTAVTASSSKEDVLSAVSYLGEKGTDADKRTFAEKLLAQLTADSKPATITTKAGDFVLSADKLSQTASNLTYGWYLVNETTADDPTAPSTTANNSPVSLVMTTPATGDVTIDVKSTSPESHKNIVDADYSNQRKAETVNENEDVTYQLTFFVPSEWATQYSNNGFWFTMNDTLSSNLTFGAVKDVKVGSSFDSTTGDTDFSADKGLYAAPTATTVTNGDGTTTYTWAFGDSTGANTKNNKLNLNLAGKWVKLYYTAQVKSGTAEKTGVVNGYDVTYQHNPNSVAGGEKTPTEHAYVYTFNINVLKVDGSDDKTALPGAQFEVYADESLKTKLNFVTTDATVTKATAGTYYYVPAATGTSTSTVEVDSTGKLNLRGLKATADGTNYWLKEVKAPEGYRLSSTPIKVTATAEGFNKGTSSTKTDFADQTISYVVNDTADGTVTVKNYKGFLPSTGAAGIVGIVIAGIALIAGGALILRRQRA</sequence>
<dbReference type="InterPro" id="IPR026466">
    <property type="entry name" value="Fim_isopep_form_D2_dom"/>
</dbReference>
<dbReference type="EMBL" id="MWWQ01000008">
    <property type="protein sequence ID" value="OZG51420.1"/>
    <property type="molecule type" value="Genomic_DNA"/>
</dbReference>
<dbReference type="Proteomes" id="UP000216454">
    <property type="component" value="Unassembled WGS sequence"/>
</dbReference>
<dbReference type="Pfam" id="PF17802">
    <property type="entry name" value="SpaA"/>
    <property type="match status" value="1"/>
</dbReference>
<proteinExistence type="predicted"/>